<organism evidence="3 4">
    <name type="scientific">Actinomadura luteofluorescens</name>
    <dbReference type="NCBI Taxonomy" id="46163"/>
    <lineage>
        <taxon>Bacteria</taxon>
        <taxon>Bacillati</taxon>
        <taxon>Actinomycetota</taxon>
        <taxon>Actinomycetes</taxon>
        <taxon>Streptosporangiales</taxon>
        <taxon>Thermomonosporaceae</taxon>
        <taxon>Actinomadura</taxon>
    </lineage>
</organism>
<dbReference type="RefSeq" id="WP_179845549.1">
    <property type="nucleotide sequence ID" value="NZ_JACCBA010000001.1"/>
</dbReference>
<dbReference type="Proteomes" id="UP000529783">
    <property type="component" value="Unassembled WGS sequence"/>
</dbReference>
<evidence type="ECO:0000259" key="2">
    <source>
        <dbReference type="Pfam" id="PF07885"/>
    </source>
</evidence>
<proteinExistence type="predicted"/>
<dbReference type="AlphaFoldDB" id="A0A7Y9EJ27"/>
<feature type="transmembrane region" description="Helical" evidence="1">
    <location>
        <begin position="31"/>
        <end position="50"/>
    </location>
</feature>
<accession>A0A7Y9EJ27</accession>
<feature type="transmembrane region" description="Helical" evidence="1">
    <location>
        <begin position="93"/>
        <end position="111"/>
    </location>
</feature>
<keyword evidence="1" id="KW-0812">Transmembrane</keyword>
<sequence length="165" mass="17799">MRTTLITVALIAVYFTAPLNRAFTLVTGVVLSAALLALGVLVAWQARSIAHSHSPRLRTIEALGTTVALFLLVFASSYRLMSHDTPPGFSEPLTHIDALFFTITIFTSVGFSDIVPISQTARALTAVQMLGDLAFLGIVAKVFLEAMRQGVERRANEPPDDAGDR</sequence>
<feature type="transmembrane region" description="Helical" evidence="1">
    <location>
        <begin position="62"/>
        <end position="81"/>
    </location>
</feature>
<comment type="caution">
    <text evidence="3">The sequence shown here is derived from an EMBL/GenBank/DDBJ whole genome shotgun (WGS) entry which is preliminary data.</text>
</comment>
<evidence type="ECO:0000313" key="4">
    <source>
        <dbReference type="Proteomes" id="UP000529783"/>
    </source>
</evidence>
<dbReference type="Gene3D" id="1.10.287.70">
    <property type="match status" value="1"/>
</dbReference>
<evidence type="ECO:0000313" key="3">
    <source>
        <dbReference type="EMBL" id="NYD48679.1"/>
    </source>
</evidence>
<protein>
    <recommendedName>
        <fullName evidence="2">Potassium channel domain-containing protein</fullName>
    </recommendedName>
</protein>
<feature type="transmembrane region" description="Helical" evidence="1">
    <location>
        <begin position="123"/>
        <end position="144"/>
    </location>
</feature>
<dbReference type="InterPro" id="IPR013099">
    <property type="entry name" value="K_chnl_dom"/>
</dbReference>
<reference evidence="3 4" key="1">
    <citation type="submission" date="2020-07" db="EMBL/GenBank/DDBJ databases">
        <title>Sequencing the genomes of 1000 actinobacteria strains.</title>
        <authorList>
            <person name="Klenk H.-P."/>
        </authorList>
    </citation>
    <scope>NUCLEOTIDE SEQUENCE [LARGE SCALE GENOMIC DNA]</scope>
    <source>
        <strain evidence="3 4">DSM 40398</strain>
    </source>
</reference>
<gene>
    <name evidence="3" type="ORF">BJY14_004662</name>
</gene>
<dbReference type="Pfam" id="PF07885">
    <property type="entry name" value="Ion_trans_2"/>
    <property type="match status" value="1"/>
</dbReference>
<keyword evidence="1" id="KW-0472">Membrane</keyword>
<keyword evidence="1" id="KW-1133">Transmembrane helix</keyword>
<evidence type="ECO:0000256" key="1">
    <source>
        <dbReference type="SAM" id="Phobius"/>
    </source>
</evidence>
<dbReference type="SUPFAM" id="SSF81324">
    <property type="entry name" value="Voltage-gated potassium channels"/>
    <property type="match status" value="1"/>
</dbReference>
<feature type="domain" description="Potassium channel" evidence="2">
    <location>
        <begin position="67"/>
        <end position="148"/>
    </location>
</feature>
<keyword evidence="4" id="KW-1185">Reference proteome</keyword>
<name>A0A7Y9EJ27_9ACTN</name>
<dbReference type="EMBL" id="JACCBA010000001">
    <property type="protein sequence ID" value="NYD48679.1"/>
    <property type="molecule type" value="Genomic_DNA"/>
</dbReference>